<reference evidence="1 2" key="1">
    <citation type="journal article" date="2008" name="Nature">
        <title>The genome of the model beetle and pest Tribolium castaneum.</title>
        <authorList>
            <consortium name="Tribolium Genome Sequencing Consortium"/>
            <person name="Richards S."/>
            <person name="Gibbs R.A."/>
            <person name="Weinstock G.M."/>
            <person name="Brown S.J."/>
            <person name="Denell R."/>
            <person name="Beeman R.W."/>
            <person name="Gibbs R."/>
            <person name="Beeman R.W."/>
            <person name="Brown S.J."/>
            <person name="Bucher G."/>
            <person name="Friedrich M."/>
            <person name="Grimmelikhuijzen C.J."/>
            <person name="Klingler M."/>
            <person name="Lorenzen M."/>
            <person name="Richards S."/>
            <person name="Roth S."/>
            <person name="Schroder R."/>
            <person name="Tautz D."/>
            <person name="Zdobnov E.M."/>
            <person name="Muzny D."/>
            <person name="Gibbs R.A."/>
            <person name="Weinstock G.M."/>
            <person name="Attaway T."/>
            <person name="Bell S."/>
            <person name="Buhay C.J."/>
            <person name="Chandrabose M.N."/>
            <person name="Chavez D."/>
            <person name="Clerk-Blankenburg K.P."/>
            <person name="Cree A."/>
            <person name="Dao M."/>
            <person name="Davis C."/>
            <person name="Chacko J."/>
            <person name="Dinh H."/>
            <person name="Dugan-Rocha S."/>
            <person name="Fowler G."/>
            <person name="Garner T.T."/>
            <person name="Garnes J."/>
            <person name="Gnirke A."/>
            <person name="Hawes A."/>
            <person name="Hernandez J."/>
            <person name="Hines S."/>
            <person name="Holder M."/>
            <person name="Hume J."/>
            <person name="Jhangiani S.N."/>
            <person name="Joshi V."/>
            <person name="Khan Z.M."/>
            <person name="Jackson L."/>
            <person name="Kovar C."/>
            <person name="Kowis A."/>
            <person name="Lee S."/>
            <person name="Lewis L.R."/>
            <person name="Margolis J."/>
            <person name="Morgan M."/>
            <person name="Nazareth L.V."/>
            <person name="Nguyen N."/>
            <person name="Okwuonu G."/>
            <person name="Parker D."/>
            <person name="Richards S."/>
            <person name="Ruiz S.J."/>
            <person name="Santibanez J."/>
            <person name="Savard J."/>
            <person name="Scherer S.E."/>
            <person name="Schneider B."/>
            <person name="Sodergren E."/>
            <person name="Tautz D."/>
            <person name="Vattahil S."/>
            <person name="Villasana D."/>
            <person name="White C.S."/>
            <person name="Wright R."/>
            <person name="Park Y."/>
            <person name="Beeman R.W."/>
            <person name="Lord J."/>
            <person name="Oppert B."/>
            <person name="Lorenzen M."/>
            <person name="Brown S."/>
            <person name="Wang L."/>
            <person name="Savard J."/>
            <person name="Tautz D."/>
            <person name="Richards S."/>
            <person name="Weinstock G."/>
            <person name="Gibbs R.A."/>
            <person name="Liu Y."/>
            <person name="Worley K."/>
            <person name="Weinstock G."/>
            <person name="Elsik C.G."/>
            <person name="Reese J.T."/>
            <person name="Elhaik E."/>
            <person name="Landan G."/>
            <person name="Graur D."/>
            <person name="Arensburger P."/>
            <person name="Atkinson P."/>
            <person name="Beeman R.W."/>
            <person name="Beidler J."/>
            <person name="Brown S.J."/>
            <person name="Demuth J.P."/>
            <person name="Drury D.W."/>
            <person name="Du Y.Z."/>
            <person name="Fujiwara H."/>
            <person name="Lorenzen M."/>
            <person name="Maselli V."/>
            <person name="Osanai M."/>
            <person name="Park Y."/>
            <person name="Robertson H.M."/>
            <person name="Tu Z."/>
            <person name="Wang J.J."/>
            <person name="Wang S."/>
            <person name="Richards S."/>
            <person name="Song H."/>
            <person name="Zhang L."/>
            <person name="Sodergren E."/>
            <person name="Werner D."/>
            <person name="Stanke M."/>
            <person name="Morgenstern B."/>
            <person name="Solovyev V."/>
            <person name="Kosarev P."/>
            <person name="Brown G."/>
            <person name="Chen H.C."/>
            <person name="Ermolaeva O."/>
            <person name="Hlavina W."/>
            <person name="Kapustin Y."/>
            <person name="Kiryutin B."/>
            <person name="Kitts P."/>
            <person name="Maglott D."/>
            <person name="Pruitt K."/>
            <person name="Sapojnikov V."/>
            <person name="Souvorov A."/>
            <person name="Mackey A.J."/>
            <person name="Waterhouse R.M."/>
            <person name="Wyder S."/>
            <person name="Zdobnov E.M."/>
            <person name="Zdobnov E.M."/>
            <person name="Wyder S."/>
            <person name="Kriventseva E.V."/>
            <person name="Kadowaki T."/>
            <person name="Bork P."/>
            <person name="Aranda M."/>
            <person name="Bao R."/>
            <person name="Beermann A."/>
            <person name="Berns N."/>
            <person name="Bolognesi R."/>
            <person name="Bonneton F."/>
            <person name="Bopp D."/>
            <person name="Brown S.J."/>
            <person name="Bucher G."/>
            <person name="Butts T."/>
            <person name="Chaumot A."/>
            <person name="Denell R.E."/>
            <person name="Ferrier D.E."/>
            <person name="Friedrich M."/>
            <person name="Gordon C.M."/>
            <person name="Jindra M."/>
            <person name="Klingler M."/>
            <person name="Lan Q."/>
            <person name="Lattorff H.M."/>
            <person name="Laudet V."/>
            <person name="von Levetsow C."/>
            <person name="Liu Z."/>
            <person name="Lutz R."/>
            <person name="Lynch J.A."/>
            <person name="da Fonseca R.N."/>
            <person name="Posnien N."/>
            <person name="Reuter R."/>
            <person name="Roth S."/>
            <person name="Savard J."/>
            <person name="Schinko J.B."/>
            <person name="Schmitt C."/>
            <person name="Schoppmeier M."/>
            <person name="Schroder R."/>
            <person name="Shippy T.D."/>
            <person name="Simonnet F."/>
            <person name="Marques-Souza H."/>
            <person name="Tautz D."/>
            <person name="Tomoyasu Y."/>
            <person name="Trauner J."/>
            <person name="Van der Zee M."/>
            <person name="Vervoort M."/>
            <person name="Wittkopp N."/>
            <person name="Wimmer E.A."/>
            <person name="Yang X."/>
            <person name="Jones A.K."/>
            <person name="Sattelle D.B."/>
            <person name="Ebert P.R."/>
            <person name="Nelson D."/>
            <person name="Scott J.G."/>
            <person name="Beeman R.W."/>
            <person name="Muthukrishnan S."/>
            <person name="Kramer K.J."/>
            <person name="Arakane Y."/>
            <person name="Beeman R.W."/>
            <person name="Zhu Q."/>
            <person name="Hogenkamp D."/>
            <person name="Dixit R."/>
            <person name="Oppert B."/>
            <person name="Jiang H."/>
            <person name="Zou Z."/>
            <person name="Marshall J."/>
            <person name="Elpidina E."/>
            <person name="Vinokurov K."/>
            <person name="Oppert C."/>
            <person name="Zou Z."/>
            <person name="Evans J."/>
            <person name="Lu Z."/>
            <person name="Zhao P."/>
            <person name="Sumathipala N."/>
            <person name="Altincicek B."/>
            <person name="Vilcinskas A."/>
            <person name="Williams M."/>
            <person name="Hultmark D."/>
            <person name="Hetru C."/>
            <person name="Jiang H."/>
            <person name="Grimmelikhuijzen C.J."/>
            <person name="Hauser F."/>
            <person name="Cazzamali G."/>
            <person name="Williamson M."/>
            <person name="Park Y."/>
            <person name="Li B."/>
            <person name="Tanaka Y."/>
            <person name="Predel R."/>
            <person name="Neupert S."/>
            <person name="Schachtner J."/>
            <person name="Verleyen P."/>
            <person name="Raible F."/>
            <person name="Bork P."/>
            <person name="Friedrich M."/>
            <person name="Walden K.K."/>
            <person name="Robertson H.M."/>
            <person name="Angeli S."/>
            <person name="Foret S."/>
            <person name="Bucher G."/>
            <person name="Schuetz S."/>
            <person name="Maleszka R."/>
            <person name="Wimmer E.A."/>
            <person name="Beeman R.W."/>
            <person name="Lorenzen M."/>
            <person name="Tomoyasu Y."/>
            <person name="Miller S.C."/>
            <person name="Grossmann D."/>
            <person name="Bucher G."/>
        </authorList>
    </citation>
    <scope>NUCLEOTIDE SEQUENCE [LARGE SCALE GENOMIC DNA]</scope>
    <source>
        <strain evidence="1 2">Georgia GA2</strain>
    </source>
</reference>
<evidence type="ECO:0000313" key="1">
    <source>
        <dbReference type="EMBL" id="EFA08124.1"/>
    </source>
</evidence>
<dbReference type="AlphaFoldDB" id="D6WWK5"/>
<dbReference type="Proteomes" id="UP000007266">
    <property type="component" value="Linkage group 8"/>
</dbReference>
<organism evidence="1 2">
    <name type="scientific">Tribolium castaneum</name>
    <name type="common">Red flour beetle</name>
    <dbReference type="NCBI Taxonomy" id="7070"/>
    <lineage>
        <taxon>Eukaryota</taxon>
        <taxon>Metazoa</taxon>
        <taxon>Ecdysozoa</taxon>
        <taxon>Arthropoda</taxon>
        <taxon>Hexapoda</taxon>
        <taxon>Insecta</taxon>
        <taxon>Pterygota</taxon>
        <taxon>Neoptera</taxon>
        <taxon>Endopterygota</taxon>
        <taxon>Coleoptera</taxon>
        <taxon>Polyphaga</taxon>
        <taxon>Cucujiformia</taxon>
        <taxon>Tenebrionidae</taxon>
        <taxon>Tenebrionidae incertae sedis</taxon>
        <taxon>Tribolium</taxon>
    </lineage>
</organism>
<sequence>MTRSELKSCTFRANAFPNNIHTFLCLQRLNTILDTVVTFIDGSNLLGNCFTVTKVAITHFASYVRKNMTYSETSRSDNTIIMDTAFRNCNFIPILNCVTETGSLDNPSFTGSQNFLTIVLLRRFRAFVNTDVTIFSPGVYNCVTQIVVASVTLRVAVTQRLGENRTDAVFGLDNKPVFCKFL</sequence>
<dbReference type="HOGENOM" id="CLU_1483880_0_0_1"/>
<dbReference type="EMBL" id="KQ971361">
    <property type="protein sequence ID" value="EFA08124.1"/>
    <property type="molecule type" value="Genomic_DNA"/>
</dbReference>
<keyword evidence="2" id="KW-1185">Reference proteome</keyword>
<protein>
    <submittedName>
        <fullName evidence="1">Uncharacterized protein</fullName>
    </submittedName>
</protein>
<name>D6WWK5_TRICA</name>
<evidence type="ECO:0000313" key="2">
    <source>
        <dbReference type="Proteomes" id="UP000007266"/>
    </source>
</evidence>
<accession>D6WWK5</accession>
<proteinExistence type="predicted"/>
<dbReference type="InParanoid" id="D6WWK5"/>
<reference evidence="1 2" key="2">
    <citation type="journal article" date="2010" name="Nucleic Acids Res.">
        <title>BeetleBase in 2010: revisions to provide comprehensive genomic information for Tribolium castaneum.</title>
        <authorList>
            <person name="Kim H.S."/>
            <person name="Murphy T."/>
            <person name="Xia J."/>
            <person name="Caragea D."/>
            <person name="Park Y."/>
            <person name="Beeman R.W."/>
            <person name="Lorenzen M.D."/>
            <person name="Butcher S."/>
            <person name="Manak J.R."/>
            <person name="Brown S.J."/>
        </authorList>
    </citation>
    <scope>GENOME REANNOTATION</scope>
    <source>
        <strain evidence="1 2">Georgia GA2</strain>
    </source>
</reference>
<gene>
    <name evidence="1" type="primary">GLEAN_05728</name>
    <name evidence="1" type="ORF">TcasGA2_TC005728</name>
</gene>